<keyword evidence="1" id="KW-0378">Hydrolase</keyword>
<dbReference type="GO" id="GO:0006203">
    <property type="term" value="P:dGTP catabolic process"/>
    <property type="evidence" value="ECO:0007669"/>
    <property type="project" value="TreeGrafter"/>
</dbReference>
<dbReference type="InterPro" id="IPR003607">
    <property type="entry name" value="HD/PDEase_dom"/>
</dbReference>
<dbReference type="Pfam" id="PF13286">
    <property type="entry name" value="HD_assoc"/>
    <property type="match status" value="1"/>
</dbReference>
<organism evidence="3">
    <name type="scientific">freshwater metagenome</name>
    <dbReference type="NCBI Taxonomy" id="449393"/>
    <lineage>
        <taxon>unclassified sequences</taxon>
        <taxon>metagenomes</taxon>
        <taxon>ecological metagenomes</taxon>
    </lineage>
</organism>
<dbReference type="PANTHER" id="PTHR11373:SF32">
    <property type="entry name" value="DEOXYGUANOSINETRIPHOSPHATE TRIPHOSPHOHYDROLASE"/>
    <property type="match status" value="1"/>
</dbReference>
<evidence type="ECO:0000313" key="3">
    <source>
        <dbReference type="EMBL" id="CAB4547271.1"/>
    </source>
</evidence>
<dbReference type="PANTHER" id="PTHR11373">
    <property type="entry name" value="DEOXYNUCLEOSIDE TRIPHOSPHATE TRIPHOSPHOHYDROLASE"/>
    <property type="match status" value="1"/>
</dbReference>
<dbReference type="NCBIfam" id="NF002829">
    <property type="entry name" value="PRK03007.1"/>
    <property type="match status" value="1"/>
</dbReference>
<dbReference type="AlphaFoldDB" id="A0A6J6C7H6"/>
<dbReference type="Gene3D" id="1.10.3210.10">
    <property type="entry name" value="Hypothetical protein af1432"/>
    <property type="match status" value="1"/>
</dbReference>
<feature type="domain" description="HD" evidence="2">
    <location>
        <begin position="74"/>
        <end position="226"/>
    </location>
</feature>
<dbReference type="InterPro" id="IPR050135">
    <property type="entry name" value="dGTPase-like"/>
</dbReference>
<protein>
    <submittedName>
        <fullName evidence="3">Unannotated protein</fullName>
    </submittedName>
</protein>
<sequence length="434" mass="47878">MLSLGYPVDNRNNSELGYTNLDRERFQTETRSSITKRGEFARDRARVLHSSALRRLGAKTQVLSPSGGDFARTRLTHSLEVAQIGREMAIDLGLNADIVDMACLAHDLGHPPFGHNGENGLNAWALDIGGFEGNAQTLRLLTRIEPKVFSSDGSSRGLNLTRASLDATCKYPWTRSDAGQMKEHSVKFGVYEDDLDVYNWMREGAASRIKSVEAQVMDFSDDVAYSVHDFEDAIVSGFVKLDELADASSETELLAKIEEWNSGVYSTETLAAALTRLRALPNWPTSFNRDQATLGELKNLASDLIGRFVSLTTTSRASSAAETDLPMVRYGANLNVPEDVRSEIAVLKGIVSAFLMSHESRRPVYQWQRELLVELAEALLASNGQNLDVYCTAAWSQAKTDIQKKRVVVDQVASLTDQSAITLHNRLVAKSPSF</sequence>
<evidence type="ECO:0000259" key="2">
    <source>
        <dbReference type="PROSITE" id="PS51831"/>
    </source>
</evidence>
<dbReference type="InterPro" id="IPR023023">
    <property type="entry name" value="dNTPase_2"/>
</dbReference>
<dbReference type="PROSITE" id="PS51831">
    <property type="entry name" value="HD"/>
    <property type="match status" value="1"/>
</dbReference>
<dbReference type="GO" id="GO:0008832">
    <property type="term" value="F:dGTPase activity"/>
    <property type="evidence" value="ECO:0007669"/>
    <property type="project" value="TreeGrafter"/>
</dbReference>
<dbReference type="Pfam" id="PF01966">
    <property type="entry name" value="HD"/>
    <property type="match status" value="1"/>
</dbReference>
<dbReference type="HAMAP" id="MF_01212">
    <property type="entry name" value="dGTPase_type2"/>
    <property type="match status" value="1"/>
</dbReference>
<gene>
    <name evidence="3" type="ORF">UFOPK1561_00007</name>
</gene>
<dbReference type="InterPro" id="IPR006674">
    <property type="entry name" value="HD_domain"/>
</dbReference>
<dbReference type="EMBL" id="CAEZSZ010000001">
    <property type="protein sequence ID" value="CAB4547271.1"/>
    <property type="molecule type" value="Genomic_DNA"/>
</dbReference>
<evidence type="ECO:0000256" key="1">
    <source>
        <dbReference type="ARBA" id="ARBA00022801"/>
    </source>
</evidence>
<dbReference type="SMART" id="SM00471">
    <property type="entry name" value="HDc"/>
    <property type="match status" value="1"/>
</dbReference>
<reference evidence="3" key="1">
    <citation type="submission" date="2020-05" db="EMBL/GenBank/DDBJ databases">
        <authorList>
            <person name="Chiriac C."/>
            <person name="Salcher M."/>
            <person name="Ghai R."/>
            <person name="Kavagutti S V."/>
        </authorList>
    </citation>
    <scope>NUCLEOTIDE SEQUENCE</scope>
</reference>
<accession>A0A6J6C7H6</accession>
<dbReference type="NCBIfam" id="TIGR01353">
    <property type="entry name" value="dGTP_triPase"/>
    <property type="match status" value="1"/>
</dbReference>
<dbReference type="CDD" id="cd00077">
    <property type="entry name" value="HDc"/>
    <property type="match status" value="1"/>
</dbReference>
<dbReference type="SUPFAM" id="SSF109604">
    <property type="entry name" value="HD-domain/PDEase-like"/>
    <property type="match status" value="1"/>
</dbReference>
<dbReference type="InterPro" id="IPR006261">
    <property type="entry name" value="dGTPase"/>
</dbReference>
<dbReference type="InterPro" id="IPR026875">
    <property type="entry name" value="PHydrolase_assoc_dom"/>
</dbReference>
<name>A0A6J6C7H6_9ZZZZ</name>
<proteinExistence type="inferred from homology"/>